<keyword evidence="2" id="KW-1185">Reference proteome</keyword>
<comment type="caution">
    <text evidence="1">The sequence shown here is derived from an EMBL/GenBank/DDBJ whole genome shotgun (WGS) entry which is preliminary data.</text>
</comment>
<dbReference type="EMBL" id="BGPR01008453">
    <property type="protein sequence ID" value="GBN33932.1"/>
    <property type="molecule type" value="Genomic_DNA"/>
</dbReference>
<protein>
    <submittedName>
        <fullName evidence="1">Uncharacterized protein</fullName>
    </submittedName>
</protein>
<evidence type="ECO:0000313" key="1">
    <source>
        <dbReference type="EMBL" id="GBN33932.1"/>
    </source>
</evidence>
<dbReference type="Proteomes" id="UP000499080">
    <property type="component" value="Unassembled WGS sequence"/>
</dbReference>
<name>A0A4Y2N4W2_ARAVE</name>
<proteinExistence type="predicted"/>
<reference evidence="1 2" key="1">
    <citation type="journal article" date="2019" name="Sci. Rep.">
        <title>Orb-weaving spider Araneus ventricosus genome elucidates the spidroin gene catalogue.</title>
        <authorList>
            <person name="Kono N."/>
            <person name="Nakamura H."/>
            <person name="Ohtoshi R."/>
            <person name="Moran D.A.P."/>
            <person name="Shinohara A."/>
            <person name="Yoshida Y."/>
            <person name="Fujiwara M."/>
            <person name="Mori M."/>
            <person name="Tomita M."/>
            <person name="Arakawa K."/>
        </authorList>
    </citation>
    <scope>NUCLEOTIDE SEQUENCE [LARGE SCALE GENOMIC DNA]</scope>
</reference>
<evidence type="ECO:0000313" key="2">
    <source>
        <dbReference type="Proteomes" id="UP000499080"/>
    </source>
</evidence>
<accession>A0A4Y2N4W2</accession>
<gene>
    <name evidence="1" type="ORF">AVEN_223487_1</name>
</gene>
<sequence length="107" mass="12087">MTPPSQQKTDTVGPHNKNNYKLIIQLPLRKKYSPSLVVVVVGELDTAPGGKTKLTTGSNRDLREKQGPGTDGIFICLWWKPFLFMMTKVLSSWAFYLSHKSRSNNHI</sequence>
<organism evidence="1 2">
    <name type="scientific">Araneus ventricosus</name>
    <name type="common">Orbweaver spider</name>
    <name type="synonym">Epeira ventricosa</name>
    <dbReference type="NCBI Taxonomy" id="182803"/>
    <lineage>
        <taxon>Eukaryota</taxon>
        <taxon>Metazoa</taxon>
        <taxon>Ecdysozoa</taxon>
        <taxon>Arthropoda</taxon>
        <taxon>Chelicerata</taxon>
        <taxon>Arachnida</taxon>
        <taxon>Araneae</taxon>
        <taxon>Araneomorphae</taxon>
        <taxon>Entelegynae</taxon>
        <taxon>Araneoidea</taxon>
        <taxon>Araneidae</taxon>
        <taxon>Araneus</taxon>
    </lineage>
</organism>
<dbReference type="AlphaFoldDB" id="A0A4Y2N4W2"/>